<keyword evidence="2" id="KW-0472">Membrane</keyword>
<evidence type="ECO:0000313" key="4">
    <source>
        <dbReference type="Proteomes" id="UP001370100"/>
    </source>
</evidence>
<proteinExistence type="predicted"/>
<organism evidence="3 4">
    <name type="scientific">Actinomycetospora aeridis</name>
    <dbReference type="NCBI Taxonomy" id="3129231"/>
    <lineage>
        <taxon>Bacteria</taxon>
        <taxon>Bacillati</taxon>
        <taxon>Actinomycetota</taxon>
        <taxon>Actinomycetes</taxon>
        <taxon>Pseudonocardiales</taxon>
        <taxon>Pseudonocardiaceae</taxon>
        <taxon>Actinomycetospora</taxon>
    </lineage>
</organism>
<evidence type="ECO:0000313" key="3">
    <source>
        <dbReference type="EMBL" id="MEJ2886598.1"/>
    </source>
</evidence>
<keyword evidence="2" id="KW-1133">Transmembrane helix</keyword>
<feature type="compositionally biased region" description="Low complexity" evidence="1">
    <location>
        <begin position="83"/>
        <end position="96"/>
    </location>
</feature>
<feature type="transmembrane region" description="Helical" evidence="2">
    <location>
        <begin position="146"/>
        <end position="166"/>
    </location>
</feature>
<sequence>MTEQAGAQRTEGGAGAEGSTETGSGSGAAEETSSEATSGSESSASGSDATSNSESTTSESSGDSSGEAASSSATTTQTRARPAESAESSESSESSDQPPPSEAPTTQTRTPDVGGDSPRGREQRAPLDVGELVWKIAKVLASVVRVVAYVIAIVLFAYVLLTIVGVNPQNGVAQVIGGVADATVFAFRDLFLPADPTFAVIVNYGLAAVFWVLVAEFGSRIIRWAGARAS</sequence>
<feature type="compositionally biased region" description="Low complexity" evidence="1">
    <location>
        <begin position="17"/>
        <end position="76"/>
    </location>
</feature>
<dbReference type="EMBL" id="JBBEGL010000002">
    <property type="protein sequence ID" value="MEJ2886598.1"/>
    <property type="molecule type" value="Genomic_DNA"/>
</dbReference>
<evidence type="ECO:0000256" key="2">
    <source>
        <dbReference type="SAM" id="Phobius"/>
    </source>
</evidence>
<gene>
    <name evidence="3" type="ORF">WCD41_09075</name>
</gene>
<accession>A0ABU8N4I1</accession>
<evidence type="ECO:0008006" key="5">
    <source>
        <dbReference type="Google" id="ProtNLM"/>
    </source>
</evidence>
<dbReference type="Proteomes" id="UP001370100">
    <property type="component" value="Unassembled WGS sequence"/>
</dbReference>
<evidence type="ECO:0000256" key="1">
    <source>
        <dbReference type="SAM" id="MobiDB-lite"/>
    </source>
</evidence>
<feature type="transmembrane region" description="Helical" evidence="2">
    <location>
        <begin position="198"/>
        <end position="218"/>
    </location>
</feature>
<reference evidence="3 4" key="1">
    <citation type="submission" date="2024-03" db="EMBL/GenBank/DDBJ databases">
        <title>Actinomycetospora sp. OC33-EN06, a novel actinomycete isolated from wild orchid (Aerides multiflora).</title>
        <authorList>
            <person name="Suriyachadkun C."/>
        </authorList>
    </citation>
    <scope>NUCLEOTIDE SEQUENCE [LARGE SCALE GENOMIC DNA]</scope>
    <source>
        <strain evidence="3 4">OC33-EN06</strain>
    </source>
</reference>
<protein>
    <recommendedName>
        <fullName evidence="5">YGGT family protein</fullName>
    </recommendedName>
</protein>
<feature type="region of interest" description="Disordered" evidence="1">
    <location>
        <begin position="1"/>
        <end position="124"/>
    </location>
</feature>
<dbReference type="RefSeq" id="WP_337713073.1">
    <property type="nucleotide sequence ID" value="NZ_JBBEGL010000002.1"/>
</dbReference>
<name>A0ABU8N4I1_9PSEU</name>
<keyword evidence="4" id="KW-1185">Reference proteome</keyword>
<keyword evidence="2" id="KW-0812">Transmembrane</keyword>
<comment type="caution">
    <text evidence="3">The sequence shown here is derived from an EMBL/GenBank/DDBJ whole genome shotgun (WGS) entry which is preliminary data.</text>
</comment>